<dbReference type="Pfam" id="PF00117">
    <property type="entry name" value="GATase"/>
    <property type="match status" value="1"/>
</dbReference>
<dbReference type="InterPro" id="IPR017926">
    <property type="entry name" value="GATASE"/>
</dbReference>
<dbReference type="PROSITE" id="PS51273">
    <property type="entry name" value="GATASE_TYPE_1"/>
    <property type="match status" value="1"/>
</dbReference>
<protein>
    <submittedName>
        <fullName evidence="3">Type 1 glutamine amidotransferase</fullName>
    </submittedName>
</protein>
<accession>A0ABD5P7Y5</accession>
<dbReference type="Gene3D" id="3.40.50.880">
    <property type="match status" value="1"/>
</dbReference>
<name>A0ABD5P7Y5_9EURY</name>
<keyword evidence="3" id="KW-0315">Glutamine amidotransferase</keyword>
<evidence type="ECO:0000313" key="4">
    <source>
        <dbReference type="Proteomes" id="UP001595921"/>
    </source>
</evidence>
<dbReference type="AlphaFoldDB" id="A0ABD5P7Y5"/>
<evidence type="ECO:0000256" key="1">
    <source>
        <dbReference type="SAM" id="MobiDB-lite"/>
    </source>
</evidence>
<gene>
    <name evidence="3" type="ORF">ACFO0N_03415</name>
</gene>
<dbReference type="PANTHER" id="PTHR42695:SF5">
    <property type="entry name" value="GLUTAMINE AMIDOTRANSFERASE YLR126C-RELATED"/>
    <property type="match status" value="1"/>
</dbReference>
<dbReference type="PANTHER" id="PTHR42695">
    <property type="entry name" value="GLUTAMINE AMIDOTRANSFERASE YLR126C-RELATED"/>
    <property type="match status" value="1"/>
</dbReference>
<dbReference type="InterPro" id="IPR044992">
    <property type="entry name" value="ChyE-like"/>
</dbReference>
<proteinExistence type="predicted"/>
<dbReference type="InterPro" id="IPR029062">
    <property type="entry name" value="Class_I_gatase-like"/>
</dbReference>
<keyword evidence="4" id="KW-1185">Reference proteome</keyword>
<organism evidence="3 4">
    <name type="scientific">Halobium salinum</name>
    <dbReference type="NCBI Taxonomy" id="1364940"/>
    <lineage>
        <taxon>Archaea</taxon>
        <taxon>Methanobacteriati</taxon>
        <taxon>Methanobacteriota</taxon>
        <taxon>Stenosarchaea group</taxon>
        <taxon>Halobacteria</taxon>
        <taxon>Halobacteriales</taxon>
        <taxon>Haloferacaceae</taxon>
        <taxon>Halobium</taxon>
    </lineage>
</organism>
<evidence type="ECO:0000313" key="3">
    <source>
        <dbReference type="EMBL" id="MFC4356994.1"/>
    </source>
</evidence>
<dbReference type="CDD" id="cd01741">
    <property type="entry name" value="GATase1_1"/>
    <property type="match status" value="1"/>
</dbReference>
<dbReference type="SUPFAM" id="SSF52317">
    <property type="entry name" value="Class I glutamine amidotransferase-like"/>
    <property type="match status" value="1"/>
</dbReference>
<evidence type="ECO:0000259" key="2">
    <source>
        <dbReference type="Pfam" id="PF00117"/>
    </source>
</evidence>
<comment type="caution">
    <text evidence="3">The sequence shown here is derived from an EMBL/GenBank/DDBJ whole genome shotgun (WGS) entry which is preliminary data.</text>
</comment>
<feature type="domain" description="Glutamine amidotransferase" evidence="2">
    <location>
        <begin position="47"/>
        <end position="205"/>
    </location>
</feature>
<reference evidence="3 4" key="1">
    <citation type="journal article" date="2019" name="Int. J. Syst. Evol. Microbiol.">
        <title>The Global Catalogue of Microorganisms (GCM) 10K type strain sequencing project: providing services to taxonomists for standard genome sequencing and annotation.</title>
        <authorList>
            <consortium name="The Broad Institute Genomics Platform"/>
            <consortium name="The Broad Institute Genome Sequencing Center for Infectious Disease"/>
            <person name="Wu L."/>
            <person name="Ma J."/>
        </authorList>
    </citation>
    <scope>NUCLEOTIDE SEQUENCE [LARGE SCALE GENOMIC DNA]</scope>
    <source>
        <strain evidence="3 4">CGMCC 1.12553</strain>
    </source>
</reference>
<dbReference type="EMBL" id="JBHSDS010000003">
    <property type="protein sequence ID" value="MFC4356994.1"/>
    <property type="molecule type" value="Genomic_DNA"/>
</dbReference>
<sequence length="267" mass="28815">MSRPRLALLDASHGDSNTRRNFRRELDADLVEFAASEGELPPTGGYDEYDGVVVTGSRASVYWDEPWIRPLVEWVDGAAESGLPVLGVCFGHQVVAEALGGHVEAMEEFEIGYREVRRVGGAVEGSDADGGVQPDDDGARPGDGDDPLFAGIDDRFTVFTTHGDSVVDLPPGAQVLAENEYGVHGFRVGHAFGVQFHPEYDPETARAVTRGKEERLGTERVESVLAGVTDENYAAACEAKRLFENFVDYVERVRTDAGPDTDAGVTA</sequence>
<dbReference type="RefSeq" id="WP_267621842.1">
    <property type="nucleotide sequence ID" value="NZ_JAODIW010000006.1"/>
</dbReference>
<dbReference type="Proteomes" id="UP001595921">
    <property type="component" value="Unassembled WGS sequence"/>
</dbReference>
<feature type="region of interest" description="Disordered" evidence="1">
    <location>
        <begin position="124"/>
        <end position="145"/>
    </location>
</feature>